<dbReference type="AlphaFoldDB" id="A0ABD1EIV0"/>
<comment type="similarity">
    <text evidence="2 7">Belongs to the glycosyl hydrolase 22 family.</text>
</comment>
<dbReference type="SMART" id="SM00263">
    <property type="entry name" value="LYZ1"/>
    <property type="match status" value="1"/>
</dbReference>
<dbReference type="Gene3D" id="1.10.530.10">
    <property type="match status" value="1"/>
</dbReference>
<dbReference type="GO" id="GO:0003796">
    <property type="term" value="F:lysozyme activity"/>
    <property type="evidence" value="ECO:0007669"/>
    <property type="project" value="UniProtKB-EC"/>
</dbReference>
<dbReference type="FunFam" id="1.10.530.10:FF:000001">
    <property type="entry name" value="Lysozyme C"/>
    <property type="match status" value="1"/>
</dbReference>
<dbReference type="Pfam" id="PF00062">
    <property type="entry name" value="Lys"/>
    <property type="match status" value="1"/>
</dbReference>
<dbReference type="InterPro" id="IPR001916">
    <property type="entry name" value="Glyco_hydro_22"/>
</dbReference>
<evidence type="ECO:0000313" key="9">
    <source>
        <dbReference type="EMBL" id="KAL1494628.1"/>
    </source>
</evidence>
<keyword evidence="6" id="KW-0378">Hydrolase</keyword>
<keyword evidence="6" id="KW-0326">Glycosidase</keyword>
<evidence type="ECO:0000256" key="3">
    <source>
        <dbReference type="ARBA" id="ARBA00012732"/>
    </source>
</evidence>
<dbReference type="EC" id="3.2.1.17" evidence="3"/>
<evidence type="ECO:0000256" key="6">
    <source>
        <dbReference type="ARBA" id="ARBA00023295"/>
    </source>
</evidence>
<keyword evidence="8" id="KW-0732">Signal</keyword>
<dbReference type="EMBL" id="JBDJPC010000007">
    <property type="protein sequence ID" value="KAL1494628.1"/>
    <property type="molecule type" value="Genomic_DNA"/>
</dbReference>
<dbReference type="SUPFAM" id="SSF53955">
    <property type="entry name" value="Lysozyme-like"/>
    <property type="match status" value="1"/>
</dbReference>
<evidence type="ECO:0000256" key="4">
    <source>
        <dbReference type="ARBA" id="ARBA00022638"/>
    </source>
</evidence>
<dbReference type="CDD" id="cd16899">
    <property type="entry name" value="LYZ_C_invert"/>
    <property type="match status" value="1"/>
</dbReference>
<keyword evidence="10" id="KW-1185">Reference proteome</keyword>
<feature type="signal peptide" evidence="8">
    <location>
        <begin position="1"/>
        <end position="21"/>
    </location>
</feature>
<dbReference type="Proteomes" id="UP001566132">
    <property type="component" value="Unassembled WGS sequence"/>
</dbReference>
<keyword evidence="4" id="KW-0929">Antimicrobial</keyword>
<dbReference type="GO" id="GO:0042742">
    <property type="term" value="P:defense response to bacterium"/>
    <property type="evidence" value="ECO:0007669"/>
    <property type="project" value="UniProtKB-KW"/>
</dbReference>
<protein>
    <recommendedName>
        <fullName evidence="3">lysozyme</fullName>
        <ecNumber evidence="3">3.2.1.17</ecNumber>
    </recommendedName>
</protein>
<dbReference type="PRINTS" id="PR00135">
    <property type="entry name" value="LYZLACT"/>
</dbReference>
<sequence>MTLKVLSVFIIFSILLIVCDCKTYLPCEFASALKKEGITNRKQLGTWTCIAKYESNFNTKAINSKSGDYGILQINSKYWCSTSSTAGKGCNIRCSSLLGDSIRPDVTCAKKIYAETKRISGDGFTAWVVYKKYCLGDQTKWISKCKL</sequence>
<evidence type="ECO:0000256" key="5">
    <source>
        <dbReference type="ARBA" id="ARBA00023157"/>
    </source>
</evidence>
<dbReference type="PANTHER" id="PTHR11407">
    <property type="entry name" value="LYSOZYME C"/>
    <property type="match status" value="1"/>
</dbReference>
<dbReference type="InterPro" id="IPR023346">
    <property type="entry name" value="Lysozyme-like_dom_sf"/>
</dbReference>
<evidence type="ECO:0000256" key="2">
    <source>
        <dbReference type="ARBA" id="ARBA00010859"/>
    </source>
</evidence>
<feature type="chain" id="PRO_5044886007" description="lysozyme" evidence="8">
    <location>
        <begin position="22"/>
        <end position="147"/>
    </location>
</feature>
<comment type="catalytic activity">
    <reaction evidence="1">
        <text>Hydrolysis of (1-&gt;4)-beta-linkages between N-acetylmuramic acid and N-acetyl-D-glucosamine residues in a peptidoglycan and between N-acetyl-D-glucosamine residues in chitodextrins.</text>
        <dbReference type="EC" id="3.2.1.17"/>
    </reaction>
</comment>
<comment type="caution">
    <text evidence="9">The sequence shown here is derived from an EMBL/GenBank/DDBJ whole genome shotgun (WGS) entry which is preliminary data.</text>
</comment>
<evidence type="ECO:0000313" key="10">
    <source>
        <dbReference type="Proteomes" id="UP001566132"/>
    </source>
</evidence>
<organism evidence="9 10">
    <name type="scientific">Hypothenemus hampei</name>
    <name type="common">Coffee berry borer</name>
    <dbReference type="NCBI Taxonomy" id="57062"/>
    <lineage>
        <taxon>Eukaryota</taxon>
        <taxon>Metazoa</taxon>
        <taxon>Ecdysozoa</taxon>
        <taxon>Arthropoda</taxon>
        <taxon>Hexapoda</taxon>
        <taxon>Insecta</taxon>
        <taxon>Pterygota</taxon>
        <taxon>Neoptera</taxon>
        <taxon>Endopterygota</taxon>
        <taxon>Coleoptera</taxon>
        <taxon>Polyphaga</taxon>
        <taxon>Cucujiformia</taxon>
        <taxon>Curculionidae</taxon>
        <taxon>Scolytinae</taxon>
        <taxon>Hypothenemus</taxon>
    </lineage>
</organism>
<dbReference type="GO" id="GO:0031640">
    <property type="term" value="P:killing of cells of another organism"/>
    <property type="evidence" value="ECO:0007669"/>
    <property type="project" value="UniProtKB-KW"/>
</dbReference>
<accession>A0ABD1EIV0</accession>
<keyword evidence="4" id="KW-0081">Bacteriolytic enzyme</keyword>
<evidence type="ECO:0000256" key="7">
    <source>
        <dbReference type="RuleBase" id="RU004440"/>
    </source>
</evidence>
<reference evidence="9 10" key="1">
    <citation type="submission" date="2024-05" db="EMBL/GenBank/DDBJ databases">
        <title>Genetic variation in Jamaican populations of the coffee berry borer (Hypothenemus hampei).</title>
        <authorList>
            <person name="Errbii M."/>
            <person name="Myrie A."/>
        </authorList>
    </citation>
    <scope>NUCLEOTIDE SEQUENCE [LARGE SCALE GENOMIC DNA]</scope>
    <source>
        <strain evidence="9">JA-Hopewell-2020-01-JO</strain>
        <tissue evidence="9">Whole body</tissue>
    </source>
</reference>
<evidence type="ECO:0000256" key="8">
    <source>
        <dbReference type="SAM" id="SignalP"/>
    </source>
</evidence>
<dbReference type="PANTHER" id="PTHR11407:SF63">
    <property type="entry name" value="LYSOZYME C"/>
    <property type="match status" value="1"/>
</dbReference>
<proteinExistence type="inferred from homology"/>
<keyword evidence="5" id="KW-1015">Disulfide bond</keyword>
<name>A0ABD1EIV0_HYPHA</name>
<dbReference type="PROSITE" id="PS51348">
    <property type="entry name" value="GLYCOSYL_HYDROL_F22_2"/>
    <property type="match status" value="1"/>
</dbReference>
<evidence type="ECO:0000256" key="1">
    <source>
        <dbReference type="ARBA" id="ARBA00000632"/>
    </source>
</evidence>
<gene>
    <name evidence="9" type="ORF">ABEB36_010198</name>
</gene>